<feature type="transmembrane region" description="Helical" evidence="8">
    <location>
        <begin position="416"/>
        <end position="441"/>
    </location>
</feature>
<comment type="caution">
    <text evidence="10">The sequence shown here is derived from an EMBL/GenBank/DDBJ whole genome shotgun (WGS) entry which is preliminary data.</text>
</comment>
<evidence type="ECO:0000256" key="2">
    <source>
        <dbReference type="ARBA" id="ARBA00010100"/>
    </source>
</evidence>
<keyword evidence="5 8" id="KW-0812">Transmembrane</keyword>
<evidence type="ECO:0000313" key="10">
    <source>
        <dbReference type="EMBL" id="MDA0567161.1"/>
    </source>
</evidence>
<feature type="region of interest" description="Disordered" evidence="9">
    <location>
        <begin position="306"/>
        <end position="329"/>
    </location>
</feature>
<feature type="transmembrane region" description="Helical" evidence="8">
    <location>
        <begin position="237"/>
        <end position="257"/>
    </location>
</feature>
<evidence type="ECO:0000256" key="6">
    <source>
        <dbReference type="ARBA" id="ARBA00022989"/>
    </source>
</evidence>
<feature type="transmembrane region" description="Helical" evidence="8">
    <location>
        <begin position="6"/>
        <end position="24"/>
    </location>
</feature>
<comment type="similarity">
    <text evidence="2 8">Belongs to the lactate permease family.</text>
</comment>
<keyword evidence="6 8" id="KW-1133">Transmembrane helix</keyword>
<evidence type="ECO:0000256" key="1">
    <source>
        <dbReference type="ARBA" id="ARBA00004651"/>
    </source>
</evidence>
<evidence type="ECO:0000256" key="5">
    <source>
        <dbReference type="ARBA" id="ARBA00022692"/>
    </source>
</evidence>
<accession>A0A9X3SRC2</accession>
<comment type="subcellular location">
    <subcellularLocation>
        <location evidence="1 8">Cell membrane</location>
        <topology evidence="1 8">Multi-pass membrane protein</topology>
    </subcellularLocation>
</comment>
<evidence type="ECO:0000256" key="8">
    <source>
        <dbReference type="RuleBase" id="RU365092"/>
    </source>
</evidence>
<dbReference type="AlphaFoldDB" id="A0A9X3SRC2"/>
<evidence type="ECO:0000256" key="3">
    <source>
        <dbReference type="ARBA" id="ARBA00022448"/>
    </source>
</evidence>
<protein>
    <recommendedName>
        <fullName evidence="8">L-lactate permease</fullName>
    </recommendedName>
</protein>
<feature type="transmembrane region" description="Helical" evidence="8">
    <location>
        <begin position="60"/>
        <end position="84"/>
    </location>
</feature>
<keyword evidence="7 8" id="KW-0472">Membrane</keyword>
<dbReference type="GO" id="GO:0015295">
    <property type="term" value="F:solute:proton symporter activity"/>
    <property type="evidence" value="ECO:0007669"/>
    <property type="project" value="TreeGrafter"/>
</dbReference>
<feature type="transmembrane region" description="Helical" evidence="8">
    <location>
        <begin position="198"/>
        <end position="225"/>
    </location>
</feature>
<organism evidence="10 11">
    <name type="scientific">Streptomonospora mangrovi</name>
    <dbReference type="NCBI Taxonomy" id="2883123"/>
    <lineage>
        <taxon>Bacteria</taxon>
        <taxon>Bacillati</taxon>
        <taxon>Actinomycetota</taxon>
        <taxon>Actinomycetes</taxon>
        <taxon>Streptosporangiales</taxon>
        <taxon>Nocardiopsidaceae</taxon>
        <taxon>Streptomonospora</taxon>
    </lineage>
</organism>
<dbReference type="Pfam" id="PF02652">
    <property type="entry name" value="Lactate_perm"/>
    <property type="match status" value="1"/>
</dbReference>
<keyword evidence="11" id="KW-1185">Reference proteome</keyword>
<feature type="transmembrane region" description="Helical" evidence="8">
    <location>
        <begin position="105"/>
        <end position="124"/>
    </location>
</feature>
<evidence type="ECO:0000256" key="9">
    <source>
        <dbReference type="SAM" id="MobiDB-lite"/>
    </source>
</evidence>
<dbReference type="Proteomes" id="UP001140076">
    <property type="component" value="Unassembled WGS sequence"/>
</dbReference>
<evidence type="ECO:0000256" key="7">
    <source>
        <dbReference type="ARBA" id="ARBA00023136"/>
    </source>
</evidence>
<evidence type="ECO:0000256" key="4">
    <source>
        <dbReference type="ARBA" id="ARBA00022475"/>
    </source>
</evidence>
<feature type="transmembrane region" description="Helical" evidence="8">
    <location>
        <begin position="557"/>
        <end position="575"/>
    </location>
</feature>
<feature type="transmembrane region" description="Helical" evidence="8">
    <location>
        <begin position="387"/>
        <end position="404"/>
    </location>
</feature>
<sequence>MDGIALLSLLALAPILLVGILLVGFRWPAKYAMPAGYAVVVAIAVTVWRTDWAAVAASTVQGLILAAGLLYIIFGALLLLATLTKSGAIHTIRATFTGISPDRRVQAVIIGWLFGSFIEGASGFGTPAAVVAPLLLALGFPAMAAVMVGLVIQSTPVSFGAVGTPILVGVDGGLAGSPEVEGRAAELGLTVAELVERIGLQTAIVHGITGTLIPLFLCCLLCGFYGERRRFADGLAVWPFALFSAFAMTIPSMLYNAFLGVEFTSLLGGLTGLLIVVAAARRGFLLPAEPWDFGPRSGWPARWAGTLNPGEGDGPTGGGAGAEGARGAGDGGRPRIGLLRAWSPYLLVAALLVLTRTVPALTTWLQGVELGADNLFGTSIGDAVQPLYSPGAVFILVCVATYVLHRMSARQIAASWRMAGGQLAGAAVALLFAVPLVRVFINSGAEFGAGDLDSMPLTLAQGAAELAGGAWPLMAPWIGALGAFVAGSNTVSNLMFALFQFSTGEQIGVPPESVVAGQAVGGAAGNMITVHNVVAAAAVVGLVGREGDLIRQTAIPLVYYLLTAGALTYLLTYGIGFNAGLAVLAAVAAGLAGVVVLLRRSPGRAPKPSEADTPAPGPDDTRGA</sequence>
<dbReference type="InterPro" id="IPR003804">
    <property type="entry name" value="Lactate_perm"/>
</dbReference>
<dbReference type="EMBL" id="JAJAQC010000050">
    <property type="protein sequence ID" value="MDA0567161.1"/>
    <property type="molecule type" value="Genomic_DNA"/>
</dbReference>
<feature type="transmembrane region" description="Helical" evidence="8">
    <location>
        <begin position="31"/>
        <end position="48"/>
    </location>
</feature>
<dbReference type="PANTHER" id="PTHR30003">
    <property type="entry name" value="L-LACTATE PERMEASE"/>
    <property type="match status" value="1"/>
</dbReference>
<dbReference type="GO" id="GO:0015129">
    <property type="term" value="F:lactate transmembrane transporter activity"/>
    <property type="evidence" value="ECO:0007669"/>
    <property type="project" value="UniProtKB-UniRule"/>
</dbReference>
<dbReference type="PANTHER" id="PTHR30003:SF0">
    <property type="entry name" value="GLYCOLATE PERMEASE GLCA-RELATED"/>
    <property type="match status" value="1"/>
</dbReference>
<gene>
    <name evidence="10" type="ORF">LG943_22985</name>
</gene>
<name>A0A9X3SRC2_9ACTN</name>
<feature type="transmembrane region" description="Helical" evidence="8">
    <location>
        <begin position="345"/>
        <end position="367"/>
    </location>
</feature>
<feature type="transmembrane region" description="Helical" evidence="8">
    <location>
        <begin position="477"/>
        <end position="499"/>
    </location>
</feature>
<reference evidence="10" key="1">
    <citation type="submission" date="2021-10" db="EMBL/GenBank/DDBJ databases">
        <title>Streptomonospora sp. nov., isolated from mangrove soil.</title>
        <authorList>
            <person name="Chen X."/>
            <person name="Ge X."/>
            <person name="Liu W."/>
        </authorList>
    </citation>
    <scope>NUCLEOTIDE SEQUENCE</scope>
    <source>
        <strain evidence="10">S1-112</strain>
    </source>
</reference>
<feature type="transmembrane region" description="Helical" evidence="8">
    <location>
        <begin position="263"/>
        <end position="280"/>
    </location>
</feature>
<dbReference type="GO" id="GO:0005886">
    <property type="term" value="C:plasma membrane"/>
    <property type="evidence" value="ECO:0007669"/>
    <property type="project" value="UniProtKB-SubCell"/>
</dbReference>
<dbReference type="RefSeq" id="WP_270074411.1">
    <property type="nucleotide sequence ID" value="NZ_JAJAQC010000050.1"/>
</dbReference>
<keyword evidence="4 8" id="KW-1003">Cell membrane</keyword>
<proteinExistence type="inferred from homology"/>
<evidence type="ECO:0000313" key="11">
    <source>
        <dbReference type="Proteomes" id="UP001140076"/>
    </source>
</evidence>
<feature type="transmembrane region" description="Helical" evidence="8">
    <location>
        <begin position="581"/>
        <end position="598"/>
    </location>
</feature>
<feature type="transmembrane region" description="Helical" evidence="8">
    <location>
        <begin position="130"/>
        <end position="152"/>
    </location>
</feature>
<comment type="function">
    <text evidence="8">Uptake of L-lactate across the membrane. Can also transport D-lactate and glycolate.</text>
</comment>
<keyword evidence="3 8" id="KW-0813">Transport</keyword>
<feature type="compositionally biased region" description="Gly residues" evidence="9">
    <location>
        <begin position="311"/>
        <end position="329"/>
    </location>
</feature>
<feature type="region of interest" description="Disordered" evidence="9">
    <location>
        <begin position="603"/>
        <end position="624"/>
    </location>
</feature>